<proteinExistence type="predicted"/>
<keyword evidence="3" id="KW-1185">Reference proteome</keyword>
<dbReference type="EMBL" id="JANBPU010000341">
    <property type="protein sequence ID" value="KAJ1912479.1"/>
    <property type="molecule type" value="Genomic_DNA"/>
</dbReference>
<evidence type="ECO:0000313" key="2">
    <source>
        <dbReference type="EMBL" id="KAJ1912479.1"/>
    </source>
</evidence>
<feature type="region of interest" description="Disordered" evidence="1">
    <location>
        <begin position="49"/>
        <end position="72"/>
    </location>
</feature>
<dbReference type="Proteomes" id="UP001150538">
    <property type="component" value="Unassembled WGS sequence"/>
</dbReference>
<accession>A0A9W7ZSK5</accession>
<evidence type="ECO:0000256" key="1">
    <source>
        <dbReference type="SAM" id="MobiDB-lite"/>
    </source>
</evidence>
<dbReference type="AlphaFoldDB" id="A0A9W7ZSK5"/>
<reference evidence="2" key="1">
    <citation type="submission" date="2022-07" db="EMBL/GenBank/DDBJ databases">
        <title>Phylogenomic reconstructions and comparative analyses of Kickxellomycotina fungi.</title>
        <authorList>
            <person name="Reynolds N.K."/>
            <person name="Stajich J.E."/>
            <person name="Barry K."/>
            <person name="Grigoriev I.V."/>
            <person name="Crous P."/>
            <person name="Smith M.E."/>
        </authorList>
    </citation>
    <scope>NUCLEOTIDE SEQUENCE</scope>
    <source>
        <strain evidence="2">NBRC 100468</strain>
    </source>
</reference>
<gene>
    <name evidence="2" type="ORF">H4219_005586</name>
</gene>
<organism evidence="2 3">
    <name type="scientific">Mycoemilia scoparia</name>
    <dbReference type="NCBI Taxonomy" id="417184"/>
    <lineage>
        <taxon>Eukaryota</taxon>
        <taxon>Fungi</taxon>
        <taxon>Fungi incertae sedis</taxon>
        <taxon>Zoopagomycota</taxon>
        <taxon>Kickxellomycotina</taxon>
        <taxon>Kickxellomycetes</taxon>
        <taxon>Kickxellales</taxon>
        <taxon>Kickxellaceae</taxon>
        <taxon>Mycoemilia</taxon>
    </lineage>
</organism>
<feature type="region of interest" description="Disordered" evidence="1">
    <location>
        <begin position="88"/>
        <end position="109"/>
    </location>
</feature>
<feature type="region of interest" description="Disordered" evidence="1">
    <location>
        <begin position="1"/>
        <end position="22"/>
    </location>
</feature>
<comment type="caution">
    <text evidence="2">The sequence shown here is derived from an EMBL/GenBank/DDBJ whole genome shotgun (WGS) entry which is preliminary data.</text>
</comment>
<protein>
    <submittedName>
        <fullName evidence="2">Uncharacterized protein</fullName>
    </submittedName>
</protein>
<sequence>MPIQSNDRNKDSTEGKTIAHYKSSQNIFDDDCNVEREISRLSHERCLDNRSPFPMVSMPTKLSPPVQPPPSLSPCKCFSGDMDQGAFDTIPYNDSSSDSLSSDFPDRTHEGYDDHRARFSAFSPSERHFPIIDYFPFPEQNDNTINDDNGGESDNADSIDAIFRLYNECWEQYEVISLELSRIEAELLQQSQRLLLPIQTPELTADDSCSPNSPLCAQLWVDGEQDHPGCSNSHGLFERSIRTQNLASKTSGEVRVVDKGFSEFNCPDLGNEPGKEPLSRPNRKRRLNFPGCVVDSNDGRSLGAKIKRARSI</sequence>
<name>A0A9W7ZSK5_9FUNG</name>
<evidence type="ECO:0000313" key="3">
    <source>
        <dbReference type="Proteomes" id="UP001150538"/>
    </source>
</evidence>
<feature type="compositionally biased region" description="Low complexity" evidence="1">
    <location>
        <begin position="94"/>
        <end position="103"/>
    </location>
</feature>